<gene>
    <name evidence="3" type="primary">hisJ</name>
    <name evidence="3" type="ORF">ZRA01_24900</name>
</gene>
<comment type="caution">
    <text evidence="3">The sequence shown here is derived from an EMBL/GenBank/DDBJ whole genome shotgun (WGS) entry which is preliminary data.</text>
</comment>
<dbReference type="PANTHER" id="PTHR35936:SF19">
    <property type="entry name" value="AMINO-ACID-BINDING PROTEIN YXEM-RELATED"/>
    <property type="match status" value="1"/>
</dbReference>
<dbReference type="SMART" id="SM00062">
    <property type="entry name" value="PBPb"/>
    <property type="match status" value="1"/>
</dbReference>
<evidence type="ECO:0000259" key="2">
    <source>
        <dbReference type="SMART" id="SM00062"/>
    </source>
</evidence>
<name>A0A4Y4CZF5_ZOORA</name>
<dbReference type="AlphaFoldDB" id="A0A4Y4CZF5"/>
<organism evidence="3 4">
    <name type="scientific">Zoogloea ramigera</name>
    <dbReference type="NCBI Taxonomy" id="350"/>
    <lineage>
        <taxon>Bacteria</taxon>
        <taxon>Pseudomonadati</taxon>
        <taxon>Pseudomonadota</taxon>
        <taxon>Betaproteobacteria</taxon>
        <taxon>Rhodocyclales</taxon>
        <taxon>Zoogloeaceae</taxon>
        <taxon>Zoogloea</taxon>
    </lineage>
</organism>
<evidence type="ECO:0000313" key="4">
    <source>
        <dbReference type="Proteomes" id="UP000318422"/>
    </source>
</evidence>
<protein>
    <submittedName>
        <fullName evidence="3">Putative histidine-binding protein</fullName>
    </submittedName>
</protein>
<sequence length="232" mass="25078">MLAVVGLAHGAERVLKVGVIHHSPPMSYVDASGGLTGFNVEVMRELCKELAARCETVVLTLDRVVDAVAAGEVDFAAVSLLVTPERRARLLLTKPYYRSISVWFARPGVKPGEARVAVVKGGIQARYAQARGWAQLPFDNHEAIFGALATGQAQATLLPMANAVALQQDPRMSAQGLASTVVQDPELAGDAALGVNPRDRALLDKLNDAIDEIKRDGRFDRINTRFIPFRLQ</sequence>
<proteinExistence type="predicted"/>
<dbReference type="Proteomes" id="UP000318422">
    <property type="component" value="Unassembled WGS sequence"/>
</dbReference>
<feature type="domain" description="Solute-binding protein family 3/N-terminal" evidence="2">
    <location>
        <begin position="14"/>
        <end position="230"/>
    </location>
</feature>
<evidence type="ECO:0000313" key="3">
    <source>
        <dbReference type="EMBL" id="GEC96417.1"/>
    </source>
</evidence>
<keyword evidence="1" id="KW-0732">Signal</keyword>
<dbReference type="CDD" id="cd13530">
    <property type="entry name" value="PBP2_peptides_like"/>
    <property type="match status" value="1"/>
</dbReference>
<keyword evidence="4" id="KW-1185">Reference proteome</keyword>
<accession>A0A4Y4CZF5</accession>
<dbReference type="PANTHER" id="PTHR35936">
    <property type="entry name" value="MEMBRANE-BOUND LYTIC MUREIN TRANSGLYCOSYLASE F"/>
    <property type="match status" value="1"/>
</dbReference>
<dbReference type="EMBL" id="BJNV01000043">
    <property type="protein sequence ID" value="GEC96417.1"/>
    <property type="molecule type" value="Genomic_DNA"/>
</dbReference>
<dbReference type="SUPFAM" id="SSF53850">
    <property type="entry name" value="Periplasmic binding protein-like II"/>
    <property type="match status" value="1"/>
</dbReference>
<dbReference type="Pfam" id="PF00497">
    <property type="entry name" value="SBP_bac_3"/>
    <property type="match status" value="1"/>
</dbReference>
<evidence type="ECO:0000256" key="1">
    <source>
        <dbReference type="ARBA" id="ARBA00022729"/>
    </source>
</evidence>
<reference evidence="3 4" key="1">
    <citation type="submission" date="2019-06" db="EMBL/GenBank/DDBJ databases">
        <title>Whole genome shotgun sequence of Zoogloea ramigera NBRC 15342.</title>
        <authorList>
            <person name="Hosoyama A."/>
            <person name="Uohara A."/>
            <person name="Ohji S."/>
            <person name="Ichikawa N."/>
        </authorList>
    </citation>
    <scope>NUCLEOTIDE SEQUENCE [LARGE SCALE GENOMIC DNA]</scope>
    <source>
        <strain evidence="3 4">NBRC 15342</strain>
    </source>
</reference>
<dbReference type="Gene3D" id="3.40.190.10">
    <property type="entry name" value="Periplasmic binding protein-like II"/>
    <property type="match status" value="2"/>
</dbReference>
<dbReference type="InterPro" id="IPR001638">
    <property type="entry name" value="Solute-binding_3/MltF_N"/>
</dbReference>